<reference evidence="1 2" key="1">
    <citation type="submission" date="2024-03" db="EMBL/GenBank/DDBJ databases">
        <title>Novel species of the genus Variovorax.</title>
        <authorList>
            <person name="Liu Q."/>
            <person name="Xin Y.-H."/>
        </authorList>
    </citation>
    <scope>NUCLEOTIDE SEQUENCE [LARGE SCALE GENOMIC DNA]</scope>
    <source>
        <strain evidence="1 2">KACC 18899</strain>
    </source>
</reference>
<accession>A0ABU8VB94</accession>
<organism evidence="1 2">
    <name type="scientific">Variovorax ureilyticus</name>
    <dbReference type="NCBI Taxonomy" id="1836198"/>
    <lineage>
        <taxon>Bacteria</taxon>
        <taxon>Pseudomonadati</taxon>
        <taxon>Pseudomonadota</taxon>
        <taxon>Betaproteobacteria</taxon>
        <taxon>Burkholderiales</taxon>
        <taxon>Comamonadaceae</taxon>
        <taxon>Variovorax</taxon>
    </lineage>
</organism>
<gene>
    <name evidence="1" type="ORF">WKW77_06990</name>
</gene>
<dbReference type="EMBL" id="JBBKZU010000002">
    <property type="protein sequence ID" value="MEJ8810808.1"/>
    <property type="molecule type" value="Genomic_DNA"/>
</dbReference>
<keyword evidence="2" id="KW-1185">Reference proteome</keyword>
<name>A0ABU8VB94_9BURK</name>
<dbReference type="Proteomes" id="UP001365846">
    <property type="component" value="Unassembled WGS sequence"/>
</dbReference>
<protein>
    <submittedName>
        <fullName evidence="1">Uncharacterized protein</fullName>
    </submittedName>
</protein>
<evidence type="ECO:0000313" key="2">
    <source>
        <dbReference type="Proteomes" id="UP001365846"/>
    </source>
</evidence>
<dbReference type="RefSeq" id="WP_340356117.1">
    <property type="nucleotide sequence ID" value="NZ_JBBKZU010000002.1"/>
</dbReference>
<evidence type="ECO:0000313" key="1">
    <source>
        <dbReference type="EMBL" id="MEJ8810808.1"/>
    </source>
</evidence>
<proteinExistence type="predicted"/>
<comment type="caution">
    <text evidence="1">The sequence shown here is derived from an EMBL/GenBank/DDBJ whole genome shotgun (WGS) entry which is preliminary data.</text>
</comment>
<sequence>MKMLIMPSELRRRLSSQNAMAINAKGQEVLYGLTLSESRFMVDCCGRSANDMSEEERDRYADLVLKHEHARMRSASANSGIAKDEQCLG</sequence>